<keyword evidence="2" id="KW-1185">Reference proteome</keyword>
<evidence type="ECO:0008006" key="3">
    <source>
        <dbReference type="Google" id="ProtNLM"/>
    </source>
</evidence>
<gene>
    <name evidence="1" type="ORF">IV64_GL002133</name>
</gene>
<organism evidence="1 2">
    <name type="scientific">Lactiplantibacillus xiangfangensis</name>
    <dbReference type="NCBI Taxonomy" id="942150"/>
    <lineage>
        <taxon>Bacteria</taxon>
        <taxon>Bacillati</taxon>
        <taxon>Bacillota</taxon>
        <taxon>Bacilli</taxon>
        <taxon>Lactobacillales</taxon>
        <taxon>Lactobacillaceae</taxon>
        <taxon>Lactiplantibacillus</taxon>
    </lineage>
</organism>
<dbReference type="CDD" id="cd01983">
    <property type="entry name" value="SIMIBI"/>
    <property type="match status" value="1"/>
</dbReference>
<reference evidence="1 2" key="1">
    <citation type="journal article" date="2015" name="Genome Announc.">
        <title>Expanding the biotechnology potential of lactobacilli through comparative genomics of 213 strains and associated genera.</title>
        <authorList>
            <person name="Sun Z."/>
            <person name="Harris H.M."/>
            <person name="McCann A."/>
            <person name="Guo C."/>
            <person name="Argimon S."/>
            <person name="Zhang W."/>
            <person name="Yang X."/>
            <person name="Jeffery I.B."/>
            <person name="Cooney J.C."/>
            <person name="Kagawa T.F."/>
            <person name="Liu W."/>
            <person name="Song Y."/>
            <person name="Salvetti E."/>
            <person name="Wrobel A."/>
            <person name="Rasinkangas P."/>
            <person name="Parkhill J."/>
            <person name="Rea M.C."/>
            <person name="O'Sullivan O."/>
            <person name="Ritari J."/>
            <person name="Douillard F.P."/>
            <person name="Paul Ross R."/>
            <person name="Yang R."/>
            <person name="Briner A.E."/>
            <person name="Felis G.E."/>
            <person name="de Vos W.M."/>
            <person name="Barrangou R."/>
            <person name="Klaenhammer T.R."/>
            <person name="Caufield P.W."/>
            <person name="Cui Y."/>
            <person name="Zhang H."/>
            <person name="O'Toole P.W."/>
        </authorList>
    </citation>
    <scope>NUCLEOTIDE SEQUENCE [LARGE SCALE GENOMIC DNA]</scope>
    <source>
        <strain evidence="1 2">LMG 26013</strain>
    </source>
</reference>
<dbReference type="OrthoDB" id="2283773at2"/>
<dbReference type="RefSeq" id="WP_057705876.1">
    <property type="nucleotide sequence ID" value="NZ_JQCL01000051.1"/>
</dbReference>
<dbReference type="EMBL" id="JQCL01000051">
    <property type="protein sequence ID" value="KRO11744.1"/>
    <property type="molecule type" value="Genomic_DNA"/>
</dbReference>
<dbReference type="AlphaFoldDB" id="A0A0R2MHX1"/>
<protein>
    <recommendedName>
        <fullName evidence="3">CobQ/CobB/MinD/ParA nucleotide binding domain-containing protein</fullName>
    </recommendedName>
</protein>
<sequence>MRKEPRTLLIGGTQTASGKSLLTLALANVLCDQGRSVTIVHCDYDVATWTQVIPAKRQHQWQSELKSTDQLENFWMDLQFVKTDDLLIDLKSSGPTYTNYTWLLNHCWLPLADEIILTYSENIDLNQQLFEDLGTLQFSMEYTATNPAIYTVMNTYPSPAAVCQAIPAKELVPFHRDFQSRHVEFAAMKLQPLGTLRDAREDPKQVLVDAEQLLAKITA</sequence>
<accession>A0A0R2MHX1</accession>
<dbReference type="PATRIC" id="fig|942150.3.peg.2230"/>
<dbReference type="InterPro" id="IPR027417">
    <property type="entry name" value="P-loop_NTPase"/>
</dbReference>
<evidence type="ECO:0000313" key="1">
    <source>
        <dbReference type="EMBL" id="KRO11744.1"/>
    </source>
</evidence>
<comment type="caution">
    <text evidence="1">The sequence shown here is derived from an EMBL/GenBank/DDBJ whole genome shotgun (WGS) entry which is preliminary data.</text>
</comment>
<name>A0A0R2MHX1_9LACO</name>
<evidence type="ECO:0000313" key="2">
    <source>
        <dbReference type="Proteomes" id="UP000051783"/>
    </source>
</evidence>
<proteinExistence type="predicted"/>
<dbReference type="Proteomes" id="UP000051783">
    <property type="component" value="Unassembled WGS sequence"/>
</dbReference>
<dbReference type="SUPFAM" id="SSF52540">
    <property type="entry name" value="P-loop containing nucleoside triphosphate hydrolases"/>
    <property type="match status" value="1"/>
</dbReference>